<feature type="repeat" description="TPR" evidence="7">
    <location>
        <begin position="939"/>
        <end position="972"/>
    </location>
</feature>
<dbReference type="Gene3D" id="1.25.40.10">
    <property type="entry name" value="Tetratricopeptide repeat domain"/>
    <property type="match status" value="4"/>
</dbReference>
<dbReference type="EMBL" id="CP053452">
    <property type="protein sequence ID" value="QJW95485.1"/>
    <property type="molecule type" value="Genomic_DNA"/>
</dbReference>
<dbReference type="PROSITE" id="PS00107">
    <property type="entry name" value="PROTEIN_KINASE_ATP"/>
    <property type="match status" value="1"/>
</dbReference>
<evidence type="ECO:0000256" key="1">
    <source>
        <dbReference type="ARBA" id="ARBA00022679"/>
    </source>
</evidence>
<dbReference type="Proteomes" id="UP000503447">
    <property type="component" value="Chromosome"/>
</dbReference>
<feature type="region of interest" description="Disordered" evidence="9">
    <location>
        <begin position="1"/>
        <end position="53"/>
    </location>
</feature>
<keyword evidence="3 8" id="KW-0547">Nucleotide-binding</keyword>
<dbReference type="SMART" id="SM00028">
    <property type="entry name" value="TPR"/>
    <property type="match status" value="8"/>
</dbReference>
<dbReference type="PROSITE" id="PS50005">
    <property type="entry name" value="TPR"/>
    <property type="match status" value="7"/>
</dbReference>
<sequence length="992" mass="104359">MADAPSSDSDRTVPQPGPLDQRAETLAFRPPPGAGSEEAPTCPAAPEPPAPALPAVPGYVVTREIGRGGMGVVYAARDPQFERELAIKVMHPGQSADQFVVEAKVTAGLPHPGVPPVYALGALPDGRPFLAMKLVEGRTLAQELNGAGRADLPRLLDHFQRVCLTVGFAHARGVVHRDLKPSNVMVGAYGEVQVMDWGLATRPAHERPTVSDEPTEPARGRTAATSGGRVRGTPAYMSPEQARGEPADDRSDVFALGGILAAVLTGAPPFAGDTVADTVRRAARADLAECFARLGACGADADLVAVARRCLAPHPADRYATGARPWRRPWPGTGPAWTTGASAPSATGPRPRPGRPRRRTPGAKRRPWAGAERAHAAEQRKRRGAQCAAAVTALVLVGALGGFAWWRDKQRTSASERADARAGAERLRIEADGAAVAARLAGERDAEARHKADQARAGVRSGLALATDLHPVQVQTGGGGAGAGGGAGRGAAHRSCSPGSSRARADLAFVERLDDIRFRKWAWVAERGGRGTFNTKRAPAEYRRAFADHGLDLAGLAPPEAARRIAAAAVRAELVTAVDDWALHEPDVALRDRLLGVARAADPGPWSDRLRDPGLWGDRAALAKLAADTDPARTAATGLSALAELMRRNNLDPAPLLSAARTKHPGDFELAFALGQWRVADRSGRQIGPYEAARALRPDNPTVWRNLGVALGWRGDLDGEIAACRELVRLVPNDATAHNNLGAALSDKGDLPGALAAGQEAVRLDPEYAAAHDTIGLTRARMNDLAGAIASFREAVRADPQFARGHNNLGVALKAKGDLVGAIAAYREAVRADPDYAVAHSNLGVALHIQGDLDGAIAAFRTAVRLNPKYALAHTTLGMALEGKNDSAGAAAAYKEAIRADPRYALAHSNLGALYLRQQRYPEAIDCARAALKDDPEYPEALATLGLALLKTGDVPNARAALTRAAKLNPKQYGPLLAQLPSPPVAPAPHEK</sequence>
<feature type="domain" description="Protein kinase" evidence="10">
    <location>
        <begin position="59"/>
        <end position="331"/>
    </location>
</feature>
<feature type="region of interest" description="Disordered" evidence="9">
    <location>
        <begin position="204"/>
        <end position="248"/>
    </location>
</feature>
<name>A0A6M5YND5_9BACT</name>
<evidence type="ECO:0000256" key="9">
    <source>
        <dbReference type="SAM" id="MobiDB-lite"/>
    </source>
</evidence>
<dbReference type="InterPro" id="IPR017441">
    <property type="entry name" value="Protein_kinase_ATP_BS"/>
</dbReference>
<evidence type="ECO:0000256" key="3">
    <source>
        <dbReference type="ARBA" id="ARBA00022741"/>
    </source>
</evidence>
<dbReference type="InterPro" id="IPR019734">
    <property type="entry name" value="TPR_rpt"/>
</dbReference>
<keyword evidence="2" id="KW-0677">Repeat</keyword>
<evidence type="ECO:0000256" key="6">
    <source>
        <dbReference type="ARBA" id="ARBA00022840"/>
    </source>
</evidence>
<evidence type="ECO:0000256" key="4">
    <source>
        <dbReference type="ARBA" id="ARBA00022777"/>
    </source>
</evidence>
<dbReference type="AlphaFoldDB" id="A0A6M5YND5"/>
<feature type="repeat" description="TPR" evidence="7">
    <location>
        <begin position="769"/>
        <end position="802"/>
    </location>
</feature>
<evidence type="ECO:0000259" key="10">
    <source>
        <dbReference type="PROSITE" id="PS50011"/>
    </source>
</evidence>
<organism evidence="11 12">
    <name type="scientific">Frigoriglobus tundricola</name>
    <dbReference type="NCBI Taxonomy" id="2774151"/>
    <lineage>
        <taxon>Bacteria</taxon>
        <taxon>Pseudomonadati</taxon>
        <taxon>Planctomycetota</taxon>
        <taxon>Planctomycetia</taxon>
        <taxon>Gemmatales</taxon>
        <taxon>Gemmataceae</taxon>
        <taxon>Frigoriglobus</taxon>
    </lineage>
</organism>
<protein>
    <recommendedName>
        <fullName evidence="10">Protein kinase domain-containing protein</fullName>
    </recommendedName>
</protein>
<evidence type="ECO:0000256" key="5">
    <source>
        <dbReference type="ARBA" id="ARBA00022803"/>
    </source>
</evidence>
<feature type="repeat" description="TPR" evidence="7">
    <location>
        <begin position="871"/>
        <end position="904"/>
    </location>
</feature>
<reference evidence="12" key="1">
    <citation type="submission" date="2020-05" db="EMBL/GenBank/DDBJ databases">
        <title>Frigoriglobus tundricola gen. nov., sp. nov., a psychrotolerant cellulolytic planctomycete of the family Gemmataceae with two divergent copies of 16S rRNA gene.</title>
        <authorList>
            <person name="Kulichevskaya I.S."/>
            <person name="Ivanova A.A."/>
            <person name="Naumoff D.G."/>
            <person name="Beletsky A.V."/>
            <person name="Rijpstra W.I.C."/>
            <person name="Sinninghe Damste J.S."/>
            <person name="Mardanov A.V."/>
            <person name="Ravin N.V."/>
            <person name="Dedysh S.N."/>
        </authorList>
    </citation>
    <scope>NUCLEOTIDE SEQUENCE [LARGE SCALE GENOMIC DNA]</scope>
    <source>
        <strain evidence="12">PL17</strain>
    </source>
</reference>
<feature type="region of interest" description="Disordered" evidence="9">
    <location>
        <begin position="476"/>
        <end position="500"/>
    </location>
</feature>
<evidence type="ECO:0000256" key="8">
    <source>
        <dbReference type="PROSITE-ProRule" id="PRU10141"/>
    </source>
</evidence>
<dbReference type="InterPro" id="IPR013105">
    <property type="entry name" value="TPR_2"/>
</dbReference>
<dbReference type="PANTHER" id="PTHR43289:SF6">
    <property type="entry name" value="SERINE_THREONINE-PROTEIN KINASE NEKL-3"/>
    <property type="match status" value="1"/>
</dbReference>
<gene>
    <name evidence="11" type="ORF">FTUN_3034</name>
</gene>
<dbReference type="PANTHER" id="PTHR43289">
    <property type="entry name" value="MITOGEN-ACTIVATED PROTEIN KINASE KINASE KINASE 20-RELATED"/>
    <property type="match status" value="1"/>
</dbReference>
<feature type="compositionally biased region" description="Pro residues" evidence="9">
    <location>
        <begin position="43"/>
        <end position="53"/>
    </location>
</feature>
<dbReference type="InterPro" id="IPR000719">
    <property type="entry name" value="Prot_kinase_dom"/>
</dbReference>
<feature type="repeat" description="TPR" evidence="7">
    <location>
        <begin position="837"/>
        <end position="870"/>
    </location>
</feature>
<dbReference type="Pfam" id="PF07719">
    <property type="entry name" value="TPR_2"/>
    <property type="match status" value="1"/>
</dbReference>
<feature type="binding site" evidence="8">
    <location>
        <position position="88"/>
    </location>
    <ligand>
        <name>ATP</name>
        <dbReference type="ChEBI" id="CHEBI:30616"/>
    </ligand>
</feature>
<dbReference type="KEGG" id="ftj:FTUN_3034"/>
<dbReference type="GO" id="GO:0004674">
    <property type="term" value="F:protein serine/threonine kinase activity"/>
    <property type="evidence" value="ECO:0007669"/>
    <property type="project" value="TreeGrafter"/>
</dbReference>
<accession>A0A6M5YND5</accession>
<keyword evidence="12" id="KW-1185">Reference proteome</keyword>
<feature type="compositionally biased region" description="Gly residues" evidence="9">
    <location>
        <begin position="476"/>
        <end position="489"/>
    </location>
</feature>
<feature type="repeat" description="TPR" evidence="7">
    <location>
        <begin position="803"/>
        <end position="836"/>
    </location>
</feature>
<keyword evidence="5 7" id="KW-0802">TPR repeat</keyword>
<feature type="compositionally biased region" description="Low complexity" evidence="9">
    <location>
        <begin position="322"/>
        <end position="349"/>
    </location>
</feature>
<dbReference type="Pfam" id="PF13181">
    <property type="entry name" value="TPR_8"/>
    <property type="match status" value="1"/>
</dbReference>
<feature type="repeat" description="TPR" evidence="7">
    <location>
        <begin position="905"/>
        <end position="938"/>
    </location>
</feature>
<dbReference type="PROSITE" id="PS50011">
    <property type="entry name" value="PROTEIN_KINASE_DOM"/>
    <property type="match status" value="1"/>
</dbReference>
<feature type="region of interest" description="Disordered" evidence="9">
    <location>
        <begin position="322"/>
        <end position="381"/>
    </location>
</feature>
<dbReference type="SUPFAM" id="SSF56112">
    <property type="entry name" value="Protein kinase-like (PK-like)"/>
    <property type="match status" value="1"/>
</dbReference>
<dbReference type="RefSeq" id="WP_171471256.1">
    <property type="nucleotide sequence ID" value="NZ_CP053452.2"/>
</dbReference>
<feature type="repeat" description="TPR" evidence="7">
    <location>
        <begin position="735"/>
        <end position="768"/>
    </location>
</feature>
<keyword evidence="6 8" id="KW-0067">ATP-binding</keyword>
<evidence type="ECO:0000256" key="2">
    <source>
        <dbReference type="ARBA" id="ARBA00022737"/>
    </source>
</evidence>
<dbReference type="SUPFAM" id="SSF48452">
    <property type="entry name" value="TPR-like"/>
    <property type="match status" value="1"/>
</dbReference>
<keyword evidence="1" id="KW-0808">Transferase</keyword>
<proteinExistence type="predicted"/>
<dbReference type="InterPro" id="IPR011990">
    <property type="entry name" value="TPR-like_helical_dom_sf"/>
</dbReference>
<dbReference type="PROSITE" id="PS00108">
    <property type="entry name" value="PROTEIN_KINASE_ST"/>
    <property type="match status" value="1"/>
</dbReference>
<dbReference type="CDD" id="cd14014">
    <property type="entry name" value="STKc_PknB_like"/>
    <property type="match status" value="1"/>
</dbReference>
<dbReference type="Pfam" id="PF13432">
    <property type="entry name" value="TPR_16"/>
    <property type="match status" value="3"/>
</dbReference>
<feature type="compositionally biased region" description="Basic residues" evidence="9">
    <location>
        <begin position="352"/>
        <end position="367"/>
    </location>
</feature>
<evidence type="ECO:0000313" key="12">
    <source>
        <dbReference type="Proteomes" id="UP000503447"/>
    </source>
</evidence>
<evidence type="ECO:0000313" key="11">
    <source>
        <dbReference type="EMBL" id="QJW95485.1"/>
    </source>
</evidence>
<dbReference type="GO" id="GO:0005524">
    <property type="term" value="F:ATP binding"/>
    <property type="evidence" value="ECO:0007669"/>
    <property type="project" value="UniProtKB-UniRule"/>
</dbReference>
<evidence type="ECO:0000256" key="7">
    <source>
        <dbReference type="PROSITE-ProRule" id="PRU00339"/>
    </source>
</evidence>
<dbReference type="InterPro" id="IPR008271">
    <property type="entry name" value="Ser/Thr_kinase_AS"/>
</dbReference>
<keyword evidence="4" id="KW-0418">Kinase</keyword>
<dbReference type="Gene3D" id="3.30.200.20">
    <property type="entry name" value="Phosphorylase Kinase, domain 1"/>
    <property type="match status" value="1"/>
</dbReference>
<dbReference type="Pfam" id="PF00069">
    <property type="entry name" value="Pkinase"/>
    <property type="match status" value="1"/>
</dbReference>
<dbReference type="SMART" id="SM00220">
    <property type="entry name" value="S_TKc"/>
    <property type="match status" value="1"/>
</dbReference>
<dbReference type="InterPro" id="IPR011009">
    <property type="entry name" value="Kinase-like_dom_sf"/>
</dbReference>
<dbReference type="Gene3D" id="1.10.510.10">
    <property type="entry name" value="Transferase(Phosphotransferase) domain 1"/>
    <property type="match status" value="1"/>
</dbReference>